<dbReference type="Pfam" id="PF00857">
    <property type="entry name" value="Isochorismatase"/>
    <property type="match status" value="1"/>
</dbReference>
<dbReference type="CDD" id="cd00431">
    <property type="entry name" value="cysteine_hydrolases"/>
    <property type="match status" value="1"/>
</dbReference>
<dbReference type="OrthoDB" id="167809at2759"/>
<sequence>MNASIQGNSISSVQQRRGDTANQKLEMFRATDLSISHIDRSSTCTYSAASTALVVVDVQPEYWSYCHEVRKDFPNFPRNISRTISSCRKQGVPIIWIRADYRYNCSPWLRQFERLRGEGNAGQIPYNSASPSDVEWEDFARPMENEIVIPKHSFSAASKTPLLDVLKAANIQTVLVCGLITSVCVHHSCYSIFEAGFKVIVVEDSCADRGIERHKAVIELYGDYMYDVISSNDLKFDDPVLVSDKLFWITSRNFGDRHRDDGSTSNCWDEDECSHSMSRSTSRTASLESLSSLCDRVM</sequence>
<comment type="caution">
    <text evidence="2">The sequence shown here is derived from an EMBL/GenBank/DDBJ whole genome shotgun (WGS) entry which is preliminary data.</text>
</comment>
<proteinExistence type="predicted"/>
<dbReference type="PANTHER" id="PTHR43540">
    <property type="entry name" value="PEROXYUREIDOACRYLATE/UREIDOACRYLATE AMIDOHYDROLASE-RELATED"/>
    <property type="match status" value="1"/>
</dbReference>
<evidence type="ECO:0000259" key="1">
    <source>
        <dbReference type="Pfam" id="PF00857"/>
    </source>
</evidence>
<accession>A0A9K3LME8</accession>
<feature type="domain" description="Isochorismatase-like" evidence="1">
    <location>
        <begin position="51"/>
        <end position="232"/>
    </location>
</feature>
<protein>
    <submittedName>
        <fullName evidence="2">Isochorismatase hydrolase</fullName>
    </submittedName>
</protein>
<dbReference type="AlphaFoldDB" id="A0A9K3LME8"/>
<gene>
    <name evidence="2" type="ORF">IV203_026816</name>
</gene>
<dbReference type="InterPro" id="IPR050272">
    <property type="entry name" value="Isochorismatase-like_hydrls"/>
</dbReference>
<keyword evidence="3" id="KW-1185">Reference proteome</keyword>
<evidence type="ECO:0000313" key="2">
    <source>
        <dbReference type="EMBL" id="KAG7363456.1"/>
    </source>
</evidence>
<keyword evidence="2" id="KW-0378">Hydrolase</keyword>
<organism evidence="2 3">
    <name type="scientific">Nitzschia inconspicua</name>
    <dbReference type="NCBI Taxonomy" id="303405"/>
    <lineage>
        <taxon>Eukaryota</taxon>
        <taxon>Sar</taxon>
        <taxon>Stramenopiles</taxon>
        <taxon>Ochrophyta</taxon>
        <taxon>Bacillariophyta</taxon>
        <taxon>Bacillariophyceae</taxon>
        <taxon>Bacillariophycidae</taxon>
        <taxon>Bacillariales</taxon>
        <taxon>Bacillariaceae</taxon>
        <taxon>Nitzschia</taxon>
    </lineage>
</organism>
<dbReference type="Proteomes" id="UP000693970">
    <property type="component" value="Unassembled WGS sequence"/>
</dbReference>
<dbReference type="GO" id="GO:0016787">
    <property type="term" value="F:hydrolase activity"/>
    <property type="evidence" value="ECO:0007669"/>
    <property type="project" value="UniProtKB-KW"/>
</dbReference>
<reference evidence="2" key="1">
    <citation type="journal article" date="2021" name="Sci. Rep.">
        <title>Diploid genomic architecture of Nitzschia inconspicua, an elite biomass production diatom.</title>
        <authorList>
            <person name="Oliver A."/>
            <person name="Podell S."/>
            <person name="Pinowska A."/>
            <person name="Traller J.C."/>
            <person name="Smith S.R."/>
            <person name="McClure R."/>
            <person name="Beliaev A."/>
            <person name="Bohutskyi P."/>
            <person name="Hill E.A."/>
            <person name="Rabines A."/>
            <person name="Zheng H."/>
            <person name="Allen L.Z."/>
            <person name="Kuo A."/>
            <person name="Grigoriev I.V."/>
            <person name="Allen A.E."/>
            <person name="Hazlebeck D."/>
            <person name="Allen E.E."/>
        </authorList>
    </citation>
    <scope>NUCLEOTIDE SEQUENCE</scope>
    <source>
        <strain evidence="2">Hildebrandi</strain>
    </source>
</reference>
<name>A0A9K3LME8_9STRA</name>
<dbReference type="EMBL" id="JAGRRH010000010">
    <property type="protein sequence ID" value="KAG7363456.1"/>
    <property type="molecule type" value="Genomic_DNA"/>
</dbReference>
<evidence type="ECO:0000313" key="3">
    <source>
        <dbReference type="Proteomes" id="UP000693970"/>
    </source>
</evidence>
<reference evidence="2" key="2">
    <citation type="submission" date="2021-04" db="EMBL/GenBank/DDBJ databases">
        <authorList>
            <person name="Podell S."/>
        </authorList>
    </citation>
    <scope>NUCLEOTIDE SEQUENCE</scope>
    <source>
        <strain evidence="2">Hildebrandi</strain>
    </source>
</reference>
<dbReference type="PANTHER" id="PTHR43540:SF1">
    <property type="entry name" value="ISOCHORISMATASE HYDROLASE"/>
    <property type="match status" value="1"/>
</dbReference>
<dbReference type="InterPro" id="IPR000868">
    <property type="entry name" value="Isochorismatase-like_dom"/>
</dbReference>